<evidence type="ECO:0000259" key="6">
    <source>
        <dbReference type="Pfam" id="PF03151"/>
    </source>
</evidence>
<dbReference type="eggNOG" id="KOG1441">
    <property type="taxonomic scope" value="Eukaryota"/>
</dbReference>
<dbReference type="Proteomes" id="UP000002009">
    <property type="component" value="Chromosome 14"/>
</dbReference>
<keyword evidence="4 5" id="KW-0472">Membrane</keyword>
<dbReference type="EMBL" id="CP001332">
    <property type="protein sequence ID" value="ACO67526.1"/>
    <property type="molecule type" value="Genomic_DNA"/>
</dbReference>
<keyword evidence="3 5" id="KW-1133">Transmembrane helix</keyword>
<proteinExistence type="predicted"/>
<feature type="transmembrane region" description="Helical" evidence="5">
    <location>
        <begin position="133"/>
        <end position="152"/>
    </location>
</feature>
<dbReference type="OMA" id="SYPLAVW"/>
<comment type="subcellular location">
    <subcellularLocation>
        <location evidence="1">Membrane</location>
        <topology evidence="1">Multi-pass membrane protein</topology>
    </subcellularLocation>
</comment>
<feature type="domain" description="Sugar phosphate transporter" evidence="6">
    <location>
        <begin position="16"/>
        <end position="316"/>
    </location>
</feature>
<dbReference type="FunCoup" id="C1EHL3">
    <property type="interactions" value="1790"/>
</dbReference>
<dbReference type="GeneID" id="8249197"/>
<dbReference type="Pfam" id="PF03151">
    <property type="entry name" value="TPT"/>
    <property type="match status" value="1"/>
</dbReference>
<feature type="transmembrane region" description="Helical" evidence="5">
    <location>
        <begin position="191"/>
        <end position="213"/>
    </location>
</feature>
<dbReference type="SUPFAM" id="SSF103481">
    <property type="entry name" value="Multidrug resistance efflux transporter EmrE"/>
    <property type="match status" value="1"/>
</dbReference>
<dbReference type="PANTHER" id="PTHR11132">
    <property type="entry name" value="SOLUTE CARRIER FAMILY 35"/>
    <property type="match status" value="1"/>
</dbReference>
<evidence type="ECO:0000313" key="7">
    <source>
        <dbReference type="EMBL" id="ACO67526.1"/>
    </source>
</evidence>
<evidence type="ECO:0000313" key="8">
    <source>
        <dbReference type="Proteomes" id="UP000002009"/>
    </source>
</evidence>
<accession>C1EHL3</accession>
<dbReference type="AlphaFoldDB" id="C1EHL3"/>
<evidence type="ECO:0000256" key="2">
    <source>
        <dbReference type="ARBA" id="ARBA00022692"/>
    </source>
</evidence>
<sequence length="316" mass="34177">VEAAEPAKKDTTQTLKVSLYIFGWYFLNAIFAIMNKKTLAVFPYPWILSWIQIAVGAVFMLIMWKLRIFKPPEGGFTKDMFKALIPTSFYHMVAHVSACASYKFGSVSFMQVVKAGEPAIAVLLLSMFFGRKYSWRVWLTLIPIVGGVAVGSTTEINFSMAAFLCAMTSNVTSALRAATSKDLQADTGLKGINLYGGIAIVSGIMLLPLSLLVEGSQMGAAFAAAPALMTAKGTLLFGIWNAGFMAYLIIGSMFYHLYNQTAYQALGELTPLSHSVANTVKRVVIILASVAVFKNPITPLGQVSAAIAILGTFIYS</sequence>
<feature type="transmembrane region" description="Helical" evidence="5">
    <location>
        <begin position="46"/>
        <end position="64"/>
    </location>
</feature>
<feature type="non-terminal residue" evidence="7">
    <location>
        <position position="1"/>
    </location>
</feature>
<name>C1EHL3_MICCC</name>
<keyword evidence="2 5" id="KW-0812">Transmembrane</keyword>
<keyword evidence="8" id="KW-1185">Reference proteome</keyword>
<reference evidence="7 8" key="1">
    <citation type="journal article" date="2009" name="Science">
        <title>Green evolution and dynamic adaptations revealed by genomes of the marine picoeukaryotes Micromonas.</title>
        <authorList>
            <person name="Worden A.Z."/>
            <person name="Lee J.H."/>
            <person name="Mock T."/>
            <person name="Rouze P."/>
            <person name="Simmons M.P."/>
            <person name="Aerts A.L."/>
            <person name="Allen A.E."/>
            <person name="Cuvelier M.L."/>
            <person name="Derelle E."/>
            <person name="Everett M.V."/>
            <person name="Foulon E."/>
            <person name="Grimwood J."/>
            <person name="Gundlach H."/>
            <person name="Henrissat B."/>
            <person name="Napoli C."/>
            <person name="McDonald S.M."/>
            <person name="Parker M.S."/>
            <person name="Rombauts S."/>
            <person name="Salamov A."/>
            <person name="Von Dassow P."/>
            <person name="Badger J.H."/>
            <person name="Coutinho P.M."/>
            <person name="Demir E."/>
            <person name="Dubchak I."/>
            <person name="Gentemann C."/>
            <person name="Eikrem W."/>
            <person name="Gready J.E."/>
            <person name="John U."/>
            <person name="Lanier W."/>
            <person name="Lindquist E.A."/>
            <person name="Lucas S."/>
            <person name="Mayer K.F."/>
            <person name="Moreau H."/>
            <person name="Not F."/>
            <person name="Otillar R."/>
            <person name="Panaud O."/>
            <person name="Pangilinan J."/>
            <person name="Paulsen I."/>
            <person name="Piegu B."/>
            <person name="Poliakov A."/>
            <person name="Robbens S."/>
            <person name="Schmutz J."/>
            <person name="Toulza E."/>
            <person name="Wyss T."/>
            <person name="Zelensky A."/>
            <person name="Zhou K."/>
            <person name="Armbrust E.V."/>
            <person name="Bhattacharya D."/>
            <person name="Goodenough U.W."/>
            <person name="Van de Peer Y."/>
            <person name="Grigoriev I.V."/>
        </authorList>
    </citation>
    <scope>NUCLEOTIDE SEQUENCE [LARGE SCALE GENOMIC DNA]</scope>
    <source>
        <strain evidence="8">RCC299 / NOUM17</strain>
    </source>
</reference>
<feature type="non-terminal residue" evidence="7">
    <location>
        <position position="316"/>
    </location>
</feature>
<evidence type="ECO:0000256" key="1">
    <source>
        <dbReference type="ARBA" id="ARBA00004141"/>
    </source>
</evidence>
<dbReference type="GO" id="GO:0016020">
    <property type="term" value="C:membrane"/>
    <property type="evidence" value="ECO:0007669"/>
    <property type="project" value="UniProtKB-SubCell"/>
</dbReference>
<dbReference type="RefSeq" id="XP_002506268.1">
    <property type="nucleotide sequence ID" value="XM_002506222.1"/>
</dbReference>
<gene>
    <name evidence="7" type="ORF">MICPUN_69406</name>
</gene>
<feature type="transmembrane region" description="Helical" evidence="5">
    <location>
        <begin position="158"/>
        <end position="179"/>
    </location>
</feature>
<dbReference type="InterPro" id="IPR050186">
    <property type="entry name" value="TPT_transporter"/>
</dbReference>
<evidence type="ECO:0000256" key="5">
    <source>
        <dbReference type="SAM" id="Phobius"/>
    </source>
</evidence>
<evidence type="ECO:0000256" key="4">
    <source>
        <dbReference type="ARBA" id="ARBA00023136"/>
    </source>
</evidence>
<dbReference type="InterPro" id="IPR004853">
    <property type="entry name" value="Sugar_P_trans_dom"/>
</dbReference>
<dbReference type="OrthoDB" id="6418713at2759"/>
<feature type="transmembrane region" description="Helical" evidence="5">
    <location>
        <begin position="17"/>
        <end position="34"/>
    </location>
</feature>
<organism evidence="7 8">
    <name type="scientific">Micromonas commoda (strain RCC299 / NOUM17 / CCMP2709)</name>
    <name type="common">Picoplanktonic green alga</name>
    <dbReference type="NCBI Taxonomy" id="296587"/>
    <lineage>
        <taxon>Eukaryota</taxon>
        <taxon>Viridiplantae</taxon>
        <taxon>Chlorophyta</taxon>
        <taxon>Mamiellophyceae</taxon>
        <taxon>Mamiellales</taxon>
        <taxon>Mamiellaceae</taxon>
        <taxon>Micromonas</taxon>
    </lineage>
</organism>
<dbReference type="KEGG" id="mis:MICPUN_69406"/>
<dbReference type="InterPro" id="IPR037185">
    <property type="entry name" value="EmrE-like"/>
</dbReference>
<feature type="transmembrane region" description="Helical" evidence="5">
    <location>
        <begin position="233"/>
        <end position="255"/>
    </location>
</feature>
<evidence type="ECO:0000256" key="3">
    <source>
        <dbReference type="ARBA" id="ARBA00022989"/>
    </source>
</evidence>
<dbReference type="InParanoid" id="C1EHL3"/>
<protein>
    <submittedName>
        <fullName evidence="7">Drug/Metabolite transporter superfamily</fullName>
    </submittedName>
</protein>